<accession>A0ACB0LUG0</accession>
<comment type="caution">
    <text evidence="1">The sequence shown here is derived from an EMBL/GenBank/DDBJ whole genome shotgun (WGS) entry which is preliminary data.</text>
</comment>
<proteinExistence type="predicted"/>
<evidence type="ECO:0000313" key="1">
    <source>
        <dbReference type="EMBL" id="CAJ2672068.1"/>
    </source>
</evidence>
<dbReference type="Proteomes" id="UP001177021">
    <property type="component" value="Unassembled WGS sequence"/>
</dbReference>
<name>A0ACB0LUG0_TRIPR</name>
<gene>
    <name evidence="1" type="ORF">MILVUS5_LOCUS35766</name>
</gene>
<sequence length="163" mass="19222">MTSSGSSSSHEIHGAPTCNCEKRCVIFISKTAKNPNRRFFGCTYFNEKNTPHCNYFMWEDEFIASQARMVQLKETAIINHYERDMEAMKIQMNRDLEDKINQLEKDILLAKDILERDIEAVRFQVNESRVTRMNWKQYVGMLGLLIVAFVIFFCIWKYTKLSK</sequence>
<evidence type="ECO:0000313" key="2">
    <source>
        <dbReference type="Proteomes" id="UP001177021"/>
    </source>
</evidence>
<dbReference type="EMBL" id="CASHSV030000615">
    <property type="protein sequence ID" value="CAJ2672068.1"/>
    <property type="molecule type" value="Genomic_DNA"/>
</dbReference>
<protein>
    <submittedName>
        <fullName evidence="1">Uncharacterized protein</fullName>
    </submittedName>
</protein>
<organism evidence="1 2">
    <name type="scientific">Trifolium pratense</name>
    <name type="common">Red clover</name>
    <dbReference type="NCBI Taxonomy" id="57577"/>
    <lineage>
        <taxon>Eukaryota</taxon>
        <taxon>Viridiplantae</taxon>
        <taxon>Streptophyta</taxon>
        <taxon>Embryophyta</taxon>
        <taxon>Tracheophyta</taxon>
        <taxon>Spermatophyta</taxon>
        <taxon>Magnoliopsida</taxon>
        <taxon>eudicotyledons</taxon>
        <taxon>Gunneridae</taxon>
        <taxon>Pentapetalae</taxon>
        <taxon>rosids</taxon>
        <taxon>fabids</taxon>
        <taxon>Fabales</taxon>
        <taxon>Fabaceae</taxon>
        <taxon>Papilionoideae</taxon>
        <taxon>50 kb inversion clade</taxon>
        <taxon>NPAAA clade</taxon>
        <taxon>Hologalegina</taxon>
        <taxon>IRL clade</taxon>
        <taxon>Trifolieae</taxon>
        <taxon>Trifolium</taxon>
    </lineage>
</organism>
<reference evidence="1" key="1">
    <citation type="submission" date="2023-10" db="EMBL/GenBank/DDBJ databases">
        <authorList>
            <person name="Rodriguez Cubillos JULIANA M."/>
            <person name="De Vega J."/>
        </authorList>
    </citation>
    <scope>NUCLEOTIDE SEQUENCE</scope>
</reference>
<keyword evidence="2" id="KW-1185">Reference proteome</keyword>